<organism evidence="7 8">
    <name type="scientific">Pseudomonas wadenswilerensis</name>
    <dbReference type="NCBI Taxonomy" id="1785161"/>
    <lineage>
        <taxon>Bacteria</taxon>
        <taxon>Pseudomonadati</taxon>
        <taxon>Pseudomonadota</taxon>
        <taxon>Gammaproteobacteria</taxon>
        <taxon>Pseudomonadales</taxon>
        <taxon>Pseudomonadaceae</taxon>
        <taxon>Pseudomonas</taxon>
    </lineage>
</organism>
<feature type="transmembrane region" description="Helical" evidence="5">
    <location>
        <begin position="71"/>
        <end position="92"/>
    </location>
</feature>
<gene>
    <name evidence="7" type="ORF">CCOS864_02718</name>
</gene>
<feature type="transmembrane region" description="Helical" evidence="5">
    <location>
        <begin position="98"/>
        <end position="117"/>
    </location>
</feature>
<keyword evidence="8" id="KW-1185">Reference proteome</keyword>
<feature type="transmembrane region" description="Helical" evidence="5">
    <location>
        <begin position="275"/>
        <end position="291"/>
    </location>
</feature>
<feature type="transmembrane region" description="Helical" evidence="5">
    <location>
        <begin position="37"/>
        <end position="59"/>
    </location>
</feature>
<dbReference type="AlphaFoldDB" id="A0A380T153"/>
<feature type="transmembrane region" description="Helical" evidence="5">
    <location>
        <begin position="250"/>
        <end position="269"/>
    </location>
</feature>
<evidence type="ECO:0000256" key="1">
    <source>
        <dbReference type="ARBA" id="ARBA00004141"/>
    </source>
</evidence>
<dbReference type="InterPro" id="IPR000620">
    <property type="entry name" value="EamA_dom"/>
</dbReference>
<evidence type="ECO:0000259" key="6">
    <source>
        <dbReference type="Pfam" id="PF00892"/>
    </source>
</evidence>
<evidence type="ECO:0000256" key="4">
    <source>
        <dbReference type="ARBA" id="ARBA00023136"/>
    </source>
</evidence>
<dbReference type="GO" id="GO:0016020">
    <property type="term" value="C:membrane"/>
    <property type="evidence" value="ECO:0007669"/>
    <property type="project" value="UniProtKB-SubCell"/>
</dbReference>
<feature type="domain" description="EamA" evidence="6">
    <location>
        <begin position="155"/>
        <end position="290"/>
    </location>
</feature>
<evidence type="ECO:0000313" key="8">
    <source>
        <dbReference type="Proteomes" id="UP000255177"/>
    </source>
</evidence>
<feature type="transmembrane region" description="Helical" evidence="5">
    <location>
        <begin position="154"/>
        <end position="173"/>
    </location>
</feature>
<dbReference type="Proteomes" id="UP000255177">
    <property type="component" value="Unassembled WGS sequence"/>
</dbReference>
<dbReference type="InterPro" id="IPR050638">
    <property type="entry name" value="AA-Vitamin_Transporters"/>
</dbReference>
<reference evidence="8" key="1">
    <citation type="submission" date="2018-07" db="EMBL/GenBank/DDBJ databases">
        <authorList>
            <person name="Blom J."/>
        </authorList>
    </citation>
    <scope>NUCLEOTIDE SEQUENCE [LARGE SCALE GENOMIC DNA]</scope>
    <source>
        <strain evidence="8">CCOS 864</strain>
    </source>
</reference>
<name>A0A380T153_9PSED</name>
<comment type="subcellular location">
    <subcellularLocation>
        <location evidence="1">Membrane</location>
        <topology evidence="1">Multi-pass membrane protein</topology>
    </subcellularLocation>
</comment>
<feature type="transmembrane region" description="Helical" evidence="5">
    <location>
        <begin position="12"/>
        <end position="31"/>
    </location>
</feature>
<keyword evidence="4 5" id="KW-0472">Membrane</keyword>
<evidence type="ECO:0000256" key="2">
    <source>
        <dbReference type="ARBA" id="ARBA00022692"/>
    </source>
</evidence>
<protein>
    <submittedName>
        <fullName evidence="7">EamA-like transporter family protein</fullName>
    </submittedName>
</protein>
<accession>A0A380T153</accession>
<evidence type="ECO:0000256" key="3">
    <source>
        <dbReference type="ARBA" id="ARBA00022989"/>
    </source>
</evidence>
<dbReference type="InterPro" id="IPR037185">
    <property type="entry name" value="EmrE-like"/>
</dbReference>
<feature type="domain" description="EamA" evidence="6">
    <location>
        <begin position="12"/>
        <end position="142"/>
    </location>
</feature>
<keyword evidence="2 5" id="KW-0812">Transmembrane</keyword>
<proteinExistence type="predicted"/>
<evidence type="ECO:0000256" key="5">
    <source>
        <dbReference type="SAM" id="Phobius"/>
    </source>
</evidence>
<dbReference type="Pfam" id="PF00892">
    <property type="entry name" value="EamA"/>
    <property type="match status" value="2"/>
</dbReference>
<dbReference type="RefSeq" id="WP_115086824.1">
    <property type="nucleotide sequence ID" value="NZ_CBCSFG010000008.1"/>
</dbReference>
<dbReference type="PANTHER" id="PTHR32322:SF9">
    <property type="entry name" value="AMINO-ACID METABOLITE EFFLUX PUMP-RELATED"/>
    <property type="match status" value="1"/>
</dbReference>
<dbReference type="SUPFAM" id="SSF103481">
    <property type="entry name" value="Multidrug resistance efflux transporter EmrE"/>
    <property type="match status" value="2"/>
</dbReference>
<dbReference type="PANTHER" id="PTHR32322">
    <property type="entry name" value="INNER MEMBRANE TRANSPORTER"/>
    <property type="match status" value="1"/>
</dbReference>
<dbReference type="EMBL" id="UIDD01000007">
    <property type="protein sequence ID" value="SUQ63268.1"/>
    <property type="molecule type" value="Genomic_DNA"/>
</dbReference>
<feature type="transmembrane region" description="Helical" evidence="5">
    <location>
        <begin position="185"/>
        <end position="206"/>
    </location>
</feature>
<keyword evidence="3 5" id="KW-1133">Transmembrane helix</keyword>
<feature type="transmembrane region" description="Helical" evidence="5">
    <location>
        <begin position="129"/>
        <end position="148"/>
    </location>
</feature>
<evidence type="ECO:0000313" key="7">
    <source>
        <dbReference type="EMBL" id="SUQ63268.1"/>
    </source>
</evidence>
<feature type="transmembrane region" description="Helical" evidence="5">
    <location>
        <begin position="218"/>
        <end position="238"/>
    </location>
</feature>
<sequence>MNKVMSLREWGLLIALSLLWGGSFFFNGIAVKELPPFTLVMLRVGLAALVLLALVRLLGLYMPREWRIWRAFLAMGLLNNLLPFCLIVWGQARIGSGLASILNATTPLFAVIVAHLLTEDENISVNKLAGVALGFVGVAIMIGSAAWSGLDGNLWAQLAVLAAALSYAVAGVYGRRFKVMGVAPLITAAGQISASAVLLVPLALLIDLPWKLAAPSLTTWAAVAGLVLLSTALAYVVFFRILATAGATNLMLVTFLIPLSAIVLGVLVLGERLETRHFIGMGLIALGLAAIDGRLLKWRRVAAEDPDSFIGRDI</sequence>